<sequence length="115" mass="12829">MTSCKWTPTAAHRVGSRRMSLGCGEEITHVPYHNWSIRASNAGLVDISRLNHPFPQGDGRSEATRTTQRDRVTESDQSDRHHKHTAQTLSPEEAIFCHSPGGSGARWDSFPSYVK</sequence>
<name>A0A084VQN6_ANOSI</name>
<reference evidence="3" key="2">
    <citation type="submission" date="2020-05" db="UniProtKB">
        <authorList>
            <consortium name="EnsemblMetazoa"/>
        </authorList>
    </citation>
    <scope>IDENTIFICATION</scope>
</reference>
<dbReference type="GO" id="GO:0032259">
    <property type="term" value="P:methylation"/>
    <property type="evidence" value="ECO:0007669"/>
    <property type="project" value="UniProtKB-KW"/>
</dbReference>
<dbReference type="EMBL" id="ATLV01015282">
    <property type="status" value="NOT_ANNOTATED_CDS"/>
    <property type="molecule type" value="Genomic_DNA"/>
</dbReference>
<keyword evidence="2" id="KW-0808">Transferase</keyword>
<dbReference type="EnsemblMetazoa" id="ASIC007764-RA">
    <property type="protein sequence ID" value="ASIC007764-PA"/>
    <property type="gene ID" value="ASIC007764"/>
</dbReference>
<feature type="compositionally biased region" description="Basic and acidic residues" evidence="1">
    <location>
        <begin position="59"/>
        <end position="79"/>
    </location>
</feature>
<evidence type="ECO:0000313" key="3">
    <source>
        <dbReference type="EnsemblMetazoa" id="ASIC007764-PA"/>
    </source>
</evidence>
<dbReference type="VEuPathDB" id="VectorBase:ASIC007764"/>
<dbReference type="GO" id="GO:0008168">
    <property type="term" value="F:methyltransferase activity"/>
    <property type="evidence" value="ECO:0007669"/>
    <property type="project" value="UniProtKB-KW"/>
</dbReference>
<organism evidence="2">
    <name type="scientific">Anopheles sinensis</name>
    <name type="common">Mosquito</name>
    <dbReference type="NCBI Taxonomy" id="74873"/>
    <lineage>
        <taxon>Eukaryota</taxon>
        <taxon>Metazoa</taxon>
        <taxon>Ecdysozoa</taxon>
        <taxon>Arthropoda</taxon>
        <taxon>Hexapoda</taxon>
        <taxon>Insecta</taxon>
        <taxon>Pterygota</taxon>
        <taxon>Neoptera</taxon>
        <taxon>Endopterygota</taxon>
        <taxon>Diptera</taxon>
        <taxon>Nematocera</taxon>
        <taxon>Culicoidea</taxon>
        <taxon>Culicidae</taxon>
        <taxon>Anophelinae</taxon>
        <taxon>Anopheles</taxon>
    </lineage>
</organism>
<keyword evidence="4" id="KW-1185">Reference proteome</keyword>
<gene>
    <name evidence="2" type="ORF">ZHAS_00007764</name>
</gene>
<protein>
    <submittedName>
        <fullName evidence="2 3">Methyltransferase domain-containing protein</fullName>
    </submittedName>
</protein>
<reference evidence="2 4" key="1">
    <citation type="journal article" date="2014" name="BMC Genomics">
        <title>Genome sequence of Anopheles sinensis provides insight into genetics basis of mosquito competence for malaria parasites.</title>
        <authorList>
            <person name="Zhou D."/>
            <person name="Zhang D."/>
            <person name="Ding G."/>
            <person name="Shi L."/>
            <person name="Hou Q."/>
            <person name="Ye Y."/>
            <person name="Xu Y."/>
            <person name="Zhou H."/>
            <person name="Xiong C."/>
            <person name="Li S."/>
            <person name="Yu J."/>
            <person name="Hong S."/>
            <person name="Yu X."/>
            <person name="Zou P."/>
            <person name="Chen C."/>
            <person name="Chang X."/>
            <person name="Wang W."/>
            <person name="Lv Y."/>
            <person name="Sun Y."/>
            <person name="Ma L."/>
            <person name="Shen B."/>
            <person name="Zhu C."/>
        </authorList>
    </citation>
    <scope>NUCLEOTIDE SEQUENCE [LARGE SCALE GENOMIC DNA]</scope>
</reference>
<accession>A0A084VQN6</accession>
<dbReference type="AlphaFoldDB" id="A0A084VQN6"/>
<dbReference type="Proteomes" id="UP000030765">
    <property type="component" value="Unassembled WGS sequence"/>
</dbReference>
<evidence type="ECO:0000313" key="2">
    <source>
        <dbReference type="EMBL" id="KFB40280.1"/>
    </source>
</evidence>
<dbReference type="EMBL" id="KE525006">
    <property type="protein sequence ID" value="KFB40280.1"/>
    <property type="molecule type" value="Genomic_DNA"/>
</dbReference>
<evidence type="ECO:0000313" key="4">
    <source>
        <dbReference type="Proteomes" id="UP000030765"/>
    </source>
</evidence>
<evidence type="ECO:0000256" key="1">
    <source>
        <dbReference type="SAM" id="MobiDB-lite"/>
    </source>
</evidence>
<feature type="region of interest" description="Disordered" evidence="1">
    <location>
        <begin position="50"/>
        <end position="115"/>
    </location>
</feature>
<keyword evidence="2" id="KW-0489">Methyltransferase</keyword>
<proteinExistence type="predicted"/>